<evidence type="ECO:0000313" key="2">
    <source>
        <dbReference type="EMBL" id="ONM49644.1"/>
    </source>
</evidence>
<feature type="domain" description="AB hydrolase-1" evidence="1">
    <location>
        <begin position="31"/>
        <end position="263"/>
    </location>
</feature>
<dbReference type="RefSeq" id="WP_077115700.1">
    <property type="nucleotide sequence ID" value="NZ_LOKT01000013.1"/>
</dbReference>
<keyword evidence="3" id="KW-1185">Reference proteome</keyword>
<dbReference type="InterPro" id="IPR000073">
    <property type="entry name" value="AB_hydrolase_1"/>
</dbReference>
<dbReference type="PANTHER" id="PTHR43194:SF2">
    <property type="entry name" value="PEROXISOMAL MEMBRANE PROTEIN LPX1"/>
    <property type="match status" value="1"/>
</dbReference>
<dbReference type="STRING" id="1538463.B0T36_19105"/>
<dbReference type="EMBL" id="MUMY01000004">
    <property type="protein sequence ID" value="ONM49644.1"/>
    <property type="molecule type" value="Genomic_DNA"/>
</dbReference>
<dbReference type="Pfam" id="PF12697">
    <property type="entry name" value="Abhydrolase_6"/>
    <property type="match status" value="1"/>
</dbReference>
<dbReference type="SUPFAM" id="SSF53474">
    <property type="entry name" value="alpha/beta-Hydrolases"/>
    <property type="match status" value="1"/>
</dbReference>
<dbReference type="AlphaFoldDB" id="A0A1V2TJF2"/>
<dbReference type="PANTHER" id="PTHR43194">
    <property type="entry name" value="HYDROLASE ALPHA/BETA FOLD FAMILY"/>
    <property type="match status" value="1"/>
</dbReference>
<dbReference type="OrthoDB" id="63519at2"/>
<comment type="caution">
    <text evidence="2">The sequence shown here is derived from an EMBL/GenBank/DDBJ whole genome shotgun (WGS) entry which is preliminary data.</text>
</comment>
<proteinExistence type="predicted"/>
<dbReference type="Proteomes" id="UP000188836">
    <property type="component" value="Unassembled WGS sequence"/>
</dbReference>
<dbReference type="InterPro" id="IPR050228">
    <property type="entry name" value="Carboxylesterase_BioH"/>
</dbReference>
<name>A0A1V2TJF2_9NOCA</name>
<sequence length="284" mass="29924">MPTETATATVVSADGTTIAFDRVTGGDAGTVILVGGAFSYRKFPKMVELAQVLAEEYGFTVLNYDRRGRGDSDDTPGAYDVDQEIDDIAALVTAAGGSAHLFGWSSGAGLALRAAASGRVPGIGRIVAFEPPFVVEKGRHVPPADLHKKLHELVAADKRGRTVRYFMTKAMGVPWTFVLLMRLTSAWKGLAATANSTPHDWAVMGPYMRGEALRAADWTGVTVPTLVISGAKSTPILRTGAAAIAAVLPNARHRELAKLSHDPSIAILAPAAAEFLANDRTATS</sequence>
<accession>A0A1V2TJF2</accession>
<keyword evidence="2" id="KW-0378">Hydrolase</keyword>
<gene>
    <name evidence="2" type="ORF">B0T46_06465</name>
</gene>
<evidence type="ECO:0000313" key="3">
    <source>
        <dbReference type="Proteomes" id="UP000188836"/>
    </source>
</evidence>
<dbReference type="Gene3D" id="3.40.50.1820">
    <property type="entry name" value="alpha/beta hydrolase"/>
    <property type="match status" value="1"/>
</dbReference>
<reference evidence="2 3" key="1">
    <citation type="journal article" date="2016" name="Antonie Van Leeuwenhoek">
        <title>Nocardia donostiensis sp. nov., isolated from human respiratory specimens.</title>
        <authorList>
            <person name="Ercibengoa M."/>
            <person name="Bell M."/>
            <person name="Marimon J.M."/>
            <person name="Humrighouse B."/>
            <person name="Klenk H.P."/>
            <person name="Potter G."/>
            <person name="Perez-Trallero E."/>
        </authorList>
    </citation>
    <scope>NUCLEOTIDE SEQUENCE [LARGE SCALE GENOMIC DNA]</scope>
    <source>
        <strain evidence="2 3">X1655</strain>
    </source>
</reference>
<dbReference type="InterPro" id="IPR029058">
    <property type="entry name" value="AB_hydrolase_fold"/>
</dbReference>
<protein>
    <submittedName>
        <fullName evidence="2">Alpha/beta hydrolase</fullName>
    </submittedName>
</protein>
<evidence type="ECO:0000259" key="1">
    <source>
        <dbReference type="Pfam" id="PF12697"/>
    </source>
</evidence>
<dbReference type="GO" id="GO:0016787">
    <property type="term" value="F:hydrolase activity"/>
    <property type="evidence" value="ECO:0007669"/>
    <property type="project" value="UniProtKB-KW"/>
</dbReference>
<organism evidence="2 3">
    <name type="scientific">Nocardia donostiensis</name>
    <dbReference type="NCBI Taxonomy" id="1538463"/>
    <lineage>
        <taxon>Bacteria</taxon>
        <taxon>Bacillati</taxon>
        <taxon>Actinomycetota</taxon>
        <taxon>Actinomycetes</taxon>
        <taxon>Mycobacteriales</taxon>
        <taxon>Nocardiaceae</taxon>
        <taxon>Nocardia</taxon>
    </lineage>
</organism>